<accession>A0A6A5V040</accession>
<evidence type="ECO:0000259" key="3">
    <source>
        <dbReference type="Pfam" id="PF17109"/>
    </source>
</evidence>
<evidence type="ECO:0000256" key="1">
    <source>
        <dbReference type="ARBA" id="ARBA00022737"/>
    </source>
</evidence>
<protein>
    <submittedName>
        <fullName evidence="5">Uncharacterized protein</fullName>
    </submittedName>
</protein>
<dbReference type="OrthoDB" id="448455at2759"/>
<feature type="domain" description="Fungal STAND N-terminal Goodbye" evidence="3">
    <location>
        <begin position="25"/>
        <end position="142"/>
    </location>
</feature>
<dbReference type="PANTHER" id="PTHR10039:SF17">
    <property type="entry name" value="FUNGAL STAND N-TERMINAL GOODBYE DOMAIN-CONTAINING PROTEIN-RELATED"/>
    <property type="match status" value="1"/>
</dbReference>
<feature type="domain" description="Nephrocystin 3-like N-terminal" evidence="4">
    <location>
        <begin position="327"/>
        <end position="499"/>
    </location>
</feature>
<organism evidence="5 6">
    <name type="scientific">Bimuria novae-zelandiae CBS 107.79</name>
    <dbReference type="NCBI Taxonomy" id="1447943"/>
    <lineage>
        <taxon>Eukaryota</taxon>
        <taxon>Fungi</taxon>
        <taxon>Dikarya</taxon>
        <taxon>Ascomycota</taxon>
        <taxon>Pezizomycotina</taxon>
        <taxon>Dothideomycetes</taxon>
        <taxon>Pleosporomycetidae</taxon>
        <taxon>Pleosporales</taxon>
        <taxon>Massarineae</taxon>
        <taxon>Didymosphaeriaceae</taxon>
        <taxon>Bimuria</taxon>
    </lineage>
</organism>
<evidence type="ECO:0000313" key="5">
    <source>
        <dbReference type="EMBL" id="KAF1970445.1"/>
    </source>
</evidence>
<feature type="region of interest" description="Disordered" evidence="2">
    <location>
        <begin position="1312"/>
        <end position="1386"/>
    </location>
</feature>
<keyword evidence="1" id="KW-0677">Repeat</keyword>
<dbReference type="Proteomes" id="UP000800036">
    <property type="component" value="Unassembled WGS sequence"/>
</dbReference>
<sequence>MADTPDVERIKKELEKDTRDVSGLWNDALRSYKGIVGVGLVPTYSSVDEMIKAGTEQMNAFHKFRHNDKKVDKLRSLFASNLDYIKIGAQQIVAAATPAFPPAAAIGTALTYMLSACRQVSADYDVVTAFFEDMNSFLQRITILESRLPSYPAYRNCLMDVFTSVLEMCGFATKYIQLRRFKKWILAMIRGEDSELAGARKNMDTRLSRLQAATEYAILGNTEKLQTMSAELKQNEELQTQMLEEQAQMLGIVLEGQENVRNDLKDIRKLLSVFQEQKKEETHTGKQKTAMGKPPTSSRIRSFFYDLIDPVHEYRNLKGSLIPEMSTWIFDEPEWATWLDQSKTETSKLLCVAGPPGSGKSHIAVTAFDRLVQLAEQEPDQDTCVTHFYFRETRDETRCFYFAINWLAVQIAEYSEHLCEKMNVQLSREDLEIDIDDWKDIWKKVIEPLFPRDSPSRLRIVFDGLDELAPDGEQREAGFEFLKTVTQSAHNISVLCTTRSTSSTFTLPKQLDEIGILGITVTKEKQLPDLKTLIWHHLDNNVGLKKLSQYMRQRVSSTLEDKADCLLYAEHILRRFNHLNREPLILRHLEQGMPDNLNEFYNVIMSDLLRRTSLGQRQALKALFMWLAFAVRPITLSEALSVMNMLPGDFDLEEELQGQGLARFLRIADRIEEVDLSFPSSSIELENLQEQGSRQEGASDDWNLPLKFHERSMRDYFRAANVDDDSESLRTTSFEAHRQIFITLSHILLKSAGTGISDKLRAFAASFWLMHLGLVWWYRKLGRPTEEQKVELLEAIGAIFNGEDDVVVNIETAGNYYDSLGTNYLETWIESFADMAKELGHGKLRESTATLFNDISSNSKRTFVNLAKAHIQRWFSATDAKSAQQSYCFVRSALGFTESKSFLQDEDWDEDSAEWLVKSEEILVVSKAFPSIVNENTAYAVALLLFHYGHYDTALPEAKHAIEVASHDPTKKLQATDLLAKIHYQLEEYDKAHNTIAPVLVKIPDVPPVTIRRALVTRAKIEFAQSLVDDAMASYQAARLAQPDTPMLGSDLQDQFAFLTSKLAHDALAIVRVVQSWSPLERLAWMTWKYDAAGVDHQTFQRVCGRAKDTGFMISAYEEVIGLLDAVDAGAPIRLDLAIAQWTVCGNLDAAKELLDEIMDSSSDGQDYRFTGLDTASLLVSAIDVLTDILYEQFRTTPDPKRKAEIVEEMQNIMVRPLARSVSSWRSMANHHRLMLARMIKKTGPKIQYQELLQAAFDVSYEALFDNVGWNDRDNLLSLAMVLSTMGCLEKEARILISAVFSTLDKSLDLDKEAKNGDEDGNKKDPESSGINANTDDHEEDDGEGDTDGEESEDENDDTDAEIDDGEKSDATDAASGESLPADEGDLDGDVYHVCDGECEAVQLRAWQGRNLYFCTICADVALCDTCFQKRQEYNKGASSPIATVGAEYCGANHRYLKGPIEGWQGVKDGEIRLEGEGPVEFKDWLRELKEVKWEEAWETFWLAED</sequence>
<feature type="compositionally biased region" description="Basic and acidic residues" evidence="2">
    <location>
        <begin position="1312"/>
        <end position="1327"/>
    </location>
</feature>
<dbReference type="InterPro" id="IPR031350">
    <property type="entry name" value="Goodbye_dom"/>
</dbReference>
<dbReference type="InterPro" id="IPR056884">
    <property type="entry name" value="NPHP3-like_N"/>
</dbReference>
<dbReference type="SUPFAM" id="SSF48452">
    <property type="entry name" value="TPR-like"/>
    <property type="match status" value="1"/>
</dbReference>
<dbReference type="Gene3D" id="1.25.40.10">
    <property type="entry name" value="Tetratricopeptide repeat domain"/>
    <property type="match status" value="1"/>
</dbReference>
<dbReference type="EMBL" id="ML976701">
    <property type="protein sequence ID" value="KAF1970445.1"/>
    <property type="molecule type" value="Genomic_DNA"/>
</dbReference>
<evidence type="ECO:0000256" key="2">
    <source>
        <dbReference type="SAM" id="MobiDB-lite"/>
    </source>
</evidence>
<dbReference type="InterPro" id="IPR011990">
    <property type="entry name" value="TPR-like_helical_dom_sf"/>
</dbReference>
<evidence type="ECO:0000313" key="6">
    <source>
        <dbReference type="Proteomes" id="UP000800036"/>
    </source>
</evidence>
<proteinExistence type="predicted"/>
<gene>
    <name evidence="5" type="ORF">BU23DRAFT_600982</name>
</gene>
<dbReference type="SUPFAM" id="SSF52540">
    <property type="entry name" value="P-loop containing nucleoside triphosphate hydrolases"/>
    <property type="match status" value="1"/>
</dbReference>
<dbReference type="PANTHER" id="PTHR10039">
    <property type="entry name" value="AMELOGENIN"/>
    <property type="match status" value="1"/>
</dbReference>
<dbReference type="InterPro" id="IPR027417">
    <property type="entry name" value="P-loop_NTPase"/>
</dbReference>
<dbReference type="Pfam" id="PF24883">
    <property type="entry name" value="NPHP3_N"/>
    <property type="match status" value="1"/>
</dbReference>
<keyword evidence="6" id="KW-1185">Reference proteome</keyword>
<evidence type="ECO:0000259" key="4">
    <source>
        <dbReference type="Pfam" id="PF24883"/>
    </source>
</evidence>
<reference evidence="5" key="1">
    <citation type="journal article" date="2020" name="Stud. Mycol.">
        <title>101 Dothideomycetes genomes: a test case for predicting lifestyles and emergence of pathogens.</title>
        <authorList>
            <person name="Haridas S."/>
            <person name="Albert R."/>
            <person name="Binder M."/>
            <person name="Bloem J."/>
            <person name="Labutti K."/>
            <person name="Salamov A."/>
            <person name="Andreopoulos B."/>
            <person name="Baker S."/>
            <person name="Barry K."/>
            <person name="Bills G."/>
            <person name="Bluhm B."/>
            <person name="Cannon C."/>
            <person name="Castanera R."/>
            <person name="Culley D."/>
            <person name="Daum C."/>
            <person name="Ezra D."/>
            <person name="Gonzalez J."/>
            <person name="Henrissat B."/>
            <person name="Kuo A."/>
            <person name="Liang C."/>
            <person name="Lipzen A."/>
            <person name="Lutzoni F."/>
            <person name="Magnuson J."/>
            <person name="Mondo S."/>
            <person name="Nolan M."/>
            <person name="Ohm R."/>
            <person name="Pangilinan J."/>
            <person name="Park H.-J."/>
            <person name="Ramirez L."/>
            <person name="Alfaro M."/>
            <person name="Sun H."/>
            <person name="Tritt A."/>
            <person name="Yoshinaga Y."/>
            <person name="Zwiers L.-H."/>
            <person name="Turgeon B."/>
            <person name="Goodwin S."/>
            <person name="Spatafora J."/>
            <person name="Crous P."/>
            <person name="Grigoriev I."/>
        </authorList>
    </citation>
    <scope>NUCLEOTIDE SEQUENCE</scope>
    <source>
        <strain evidence="5">CBS 107.79</strain>
    </source>
</reference>
<name>A0A6A5V040_9PLEO</name>
<dbReference type="Gene3D" id="3.40.50.300">
    <property type="entry name" value="P-loop containing nucleotide triphosphate hydrolases"/>
    <property type="match status" value="1"/>
</dbReference>
<dbReference type="Pfam" id="PF17109">
    <property type="entry name" value="Goodbye"/>
    <property type="match status" value="1"/>
</dbReference>
<feature type="compositionally biased region" description="Acidic residues" evidence="2">
    <location>
        <begin position="1337"/>
        <end position="1365"/>
    </location>
</feature>